<dbReference type="AlphaFoldDB" id="A0A4P9WM99"/>
<organism evidence="4 5">
    <name type="scientific">Blyttiomyces helicus</name>
    <dbReference type="NCBI Taxonomy" id="388810"/>
    <lineage>
        <taxon>Eukaryota</taxon>
        <taxon>Fungi</taxon>
        <taxon>Fungi incertae sedis</taxon>
        <taxon>Chytridiomycota</taxon>
        <taxon>Chytridiomycota incertae sedis</taxon>
        <taxon>Chytridiomycetes</taxon>
        <taxon>Chytridiomycetes incertae sedis</taxon>
        <taxon>Blyttiomyces</taxon>
    </lineage>
</organism>
<evidence type="ECO:0000256" key="2">
    <source>
        <dbReference type="ARBA" id="ARBA00023203"/>
    </source>
</evidence>
<dbReference type="Gene3D" id="1.10.418.10">
    <property type="entry name" value="Calponin-like domain"/>
    <property type="match status" value="4"/>
</dbReference>
<feature type="domain" description="Calponin-homology (CH)" evidence="3">
    <location>
        <begin position="63"/>
        <end position="166"/>
    </location>
</feature>
<feature type="domain" description="Calponin-homology (CH)" evidence="3">
    <location>
        <begin position="1"/>
        <end position="47"/>
    </location>
</feature>
<accession>A0A4P9WM99</accession>
<dbReference type="Proteomes" id="UP000269721">
    <property type="component" value="Unassembled WGS sequence"/>
</dbReference>
<keyword evidence="5" id="KW-1185">Reference proteome</keyword>
<dbReference type="GO" id="GO:0051639">
    <property type="term" value="P:actin filament network formation"/>
    <property type="evidence" value="ECO:0007669"/>
    <property type="project" value="TreeGrafter"/>
</dbReference>
<dbReference type="PROSITE" id="PS50021">
    <property type="entry name" value="CH"/>
    <property type="match status" value="3"/>
</dbReference>
<dbReference type="InterPro" id="IPR039959">
    <property type="entry name" value="Fimbrin/Plastin"/>
</dbReference>
<evidence type="ECO:0000259" key="3">
    <source>
        <dbReference type="PROSITE" id="PS50021"/>
    </source>
</evidence>
<dbReference type="GO" id="GO:0051017">
    <property type="term" value="P:actin filament bundle assembly"/>
    <property type="evidence" value="ECO:0007669"/>
    <property type="project" value="InterPro"/>
</dbReference>
<dbReference type="EMBL" id="KZ994356">
    <property type="protein sequence ID" value="RKO93143.1"/>
    <property type="molecule type" value="Genomic_DNA"/>
</dbReference>
<keyword evidence="1" id="KW-0677">Repeat</keyword>
<proteinExistence type="predicted"/>
<name>A0A4P9WM99_9FUNG</name>
<dbReference type="GO" id="GO:0032432">
    <property type="term" value="C:actin filament bundle"/>
    <property type="evidence" value="ECO:0007669"/>
    <property type="project" value="TreeGrafter"/>
</dbReference>
<dbReference type="OrthoDB" id="431378at2759"/>
<feature type="domain" description="Calponin-homology (CH)" evidence="3">
    <location>
        <begin position="195"/>
        <end position="384"/>
    </location>
</feature>
<dbReference type="GO" id="GO:0005884">
    <property type="term" value="C:actin filament"/>
    <property type="evidence" value="ECO:0007669"/>
    <property type="project" value="TreeGrafter"/>
</dbReference>
<keyword evidence="2" id="KW-0009">Actin-binding</keyword>
<dbReference type="Pfam" id="PF00307">
    <property type="entry name" value="CH"/>
    <property type="match status" value="2"/>
</dbReference>
<dbReference type="InterPro" id="IPR036872">
    <property type="entry name" value="CH_dom_sf"/>
</dbReference>
<dbReference type="PANTHER" id="PTHR19961">
    <property type="entry name" value="FIMBRIN/PLASTIN"/>
    <property type="match status" value="1"/>
</dbReference>
<dbReference type="PANTHER" id="PTHR19961:SF18">
    <property type="entry name" value="FI19014P1"/>
    <property type="match status" value="1"/>
</dbReference>
<dbReference type="InterPro" id="IPR001715">
    <property type="entry name" value="CH_dom"/>
</dbReference>
<protein>
    <submittedName>
        <fullName evidence="4">Calponin homology domain-containing protein</fullName>
    </submittedName>
</protein>
<evidence type="ECO:0000256" key="1">
    <source>
        <dbReference type="ARBA" id="ARBA00022737"/>
    </source>
</evidence>
<dbReference type="GO" id="GO:0005737">
    <property type="term" value="C:cytoplasm"/>
    <property type="evidence" value="ECO:0007669"/>
    <property type="project" value="TreeGrafter"/>
</dbReference>
<evidence type="ECO:0000313" key="5">
    <source>
        <dbReference type="Proteomes" id="UP000269721"/>
    </source>
</evidence>
<evidence type="ECO:0000313" key="4">
    <source>
        <dbReference type="EMBL" id="RKO93143.1"/>
    </source>
</evidence>
<dbReference type="GO" id="GO:0051015">
    <property type="term" value="F:actin filament binding"/>
    <property type="evidence" value="ECO:0007669"/>
    <property type="project" value="InterPro"/>
</dbReference>
<dbReference type="SMART" id="SM00033">
    <property type="entry name" value="CH"/>
    <property type="match status" value="2"/>
</dbReference>
<reference evidence="5" key="1">
    <citation type="journal article" date="2018" name="Nat. Microbiol.">
        <title>Leveraging single-cell genomics to expand the fungal tree of life.</title>
        <authorList>
            <person name="Ahrendt S.R."/>
            <person name="Quandt C.A."/>
            <person name="Ciobanu D."/>
            <person name="Clum A."/>
            <person name="Salamov A."/>
            <person name="Andreopoulos B."/>
            <person name="Cheng J.F."/>
            <person name="Woyke T."/>
            <person name="Pelin A."/>
            <person name="Henrissat B."/>
            <person name="Reynolds N.K."/>
            <person name="Benny G.L."/>
            <person name="Smith M.E."/>
            <person name="James T.Y."/>
            <person name="Grigoriev I.V."/>
        </authorList>
    </citation>
    <scope>NUCLEOTIDE SEQUENCE [LARGE SCALE GENOMIC DNA]</scope>
</reference>
<sequence length="385" mass="42760">MLENNFVVIDSAKSIGCNVVNIGVTDLLHGSEHLVLDLLWEIINIGLQTNISITARPSYTNWLPADQILLRWVNHYLTKADGPRRVANFGAVLEDGRNYMVLMEQLDPRACCRAPFTVSDIEKRAEKILSNAERLTCQKYLTAETLIGGNQKLNFAFVAHLLNNHPNRDTLTKTEMENLGKVLRSRRSTWRGEEDRQAHVVTLWLNSIGVQPPVNDLFTDLKDSIIPLQALDKLQPGIVDWKVIKPAQTFGNKALVWQLMCWLITYPLEILSKDGAGITSTSLMHWGDATINRAGKLTSICSFKDPQIRDGVFLKEGVVDPELVTAGVTDDDAKSNARYAISITRTLGASVSILPDDIVEVKVSMVRSSPSELLPCLFAISSISL</sequence>
<dbReference type="SUPFAM" id="SSF47576">
    <property type="entry name" value="Calponin-homology domain, CH-domain"/>
    <property type="match status" value="1"/>
</dbReference>
<gene>
    <name evidence="4" type="ORF">BDK51DRAFT_35768</name>
</gene>